<evidence type="ECO:0008006" key="3">
    <source>
        <dbReference type="Google" id="ProtNLM"/>
    </source>
</evidence>
<reference evidence="2" key="1">
    <citation type="submission" date="2005-08" db="EMBL/GenBank/DDBJ databases">
        <title>Complete sequence of chromosome 1 of Nitrosospira multiformis ATCC 25196.</title>
        <authorList>
            <person name="Copeland A."/>
            <person name="Lucas S."/>
            <person name="Lapidus A."/>
            <person name="Barry K."/>
            <person name="Detter J.C."/>
            <person name="Glavina T."/>
            <person name="Hammon N."/>
            <person name="Israni S."/>
            <person name="Pitluck S."/>
            <person name="Chain P."/>
            <person name="Malfatti S."/>
            <person name="Shin M."/>
            <person name="Vergez L."/>
            <person name="Schmutz J."/>
            <person name="Larimer F."/>
            <person name="Land M."/>
            <person name="Hauser L."/>
            <person name="Kyrpides N."/>
            <person name="Lykidis A."/>
            <person name="Richardson P."/>
        </authorList>
    </citation>
    <scope>NUCLEOTIDE SEQUENCE [LARGE SCALE GENOMIC DNA]</scope>
    <source>
        <strain evidence="2">ATCC 25196 / NCIMB 11849 / C 71</strain>
    </source>
</reference>
<dbReference type="CDD" id="cd00229">
    <property type="entry name" value="SGNH_hydrolase"/>
    <property type="match status" value="1"/>
</dbReference>
<dbReference type="EMBL" id="CP000103">
    <property type="protein sequence ID" value="ABB75383.1"/>
    <property type="molecule type" value="Genomic_DNA"/>
</dbReference>
<dbReference type="HOGENOM" id="CLU_1223107_0_0_4"/>
<dbReference type="InterPro" id="IPR036514">
    <property type="entry name" value="SGNH_hydro_sf"/>
</dbReference>
<dbReference type="SUPFAM" id="SSF52266">
    <property type="entry name" value="SGNH hydrolase"/>
    <property type="match status" value="1"/>
</dbReference>
<protein>
    <recommendedName>
        <fullName evidence="3">GDSL-like Lipase/Acylhydrolase family protein</fullName>
    </recommendedName>
</protein>
<dbReference type="Gene3D" id="3.40.50.1110">
    <property type="entry name" value="SGNH hydrolase"/>
    <property type="match status" value="1"/>
</dbReference>
<sequence length="243" mass="26507">MRRCFLQALMAGPMAVALSRTISAKNKVFTVFTFGDSILDCGRYNEYGVHPGQLIVRNNDFLFPELKGRDLLSQAASMTALLDHRARDGGVVDNLSWQARGIKATGPAVALVTVGGNDLLAGLAADRGEGIACFQQRLDAFLQALPVRPVLLGTVYDPTFGDDSRNFLATDARIARPKFNRINAVIRRIAPRYGELVDVHLHFLAGDPSWFTVTIEPSLRGASEVRTVFLPAVLRAFHAAQNA</sequence>
<dbReference type="eggNOG" id="COG2755">
    <property type="taxonomic scope" value="Bacteria"/>
</dbReference>
<keyword evidence="2" id="KW-1185">Reference proteome</keyword>
<dbReference type="KEGG" id="nmu:Nmul_A2090"/>
<accession>Q2Y788</accession>
<proteinExistence type="predicted"/>
<dbReference type="AlphaFoldDB" id="Q2Y788"/>
<reference evidence="1 2" key="2">
    <citation type="journal article" date="2008" name="Appl. Environ. Microbiol.">
        <title>Complete genome sequence of Nitrosospira multiformis, an ammonia-oxidizing bacterium from the soil environment.</title>
        <authorList>
            <person name="Norton J.M."/>
            <person name="Klotz M.G."/>
            <person name="Stein L.Y."/>
            <person name="Arp D.J."/>
            <person name="Bottomley P.J."/>
            <person name="Chain P.S."/>
            <person name="Hauser L.J."/>
            <person name="Land M.L."/>
            <person name="Larimer F.W."/>
            <person name="Shin M.W."/>
            <person name="Starkenburg S.R."/>
        </authorList>
    </citation>
    <scope>NUCLEOTIDE SEQUENCE [LARGE SCALE GENOMIC DNA]</scope>
    <source>
        <strain evidence="2">ATCC 25196 / NCIMB 11849 / C 71</strain>
    </source>
</reference>
<gene>
    <name evidence="1" type="ordered locus">Nmul_A2090</name>
</gene>
<organism evidence="1 2">
    <name type="scientific">Nitrosospira multiformis (strain ATCC 25196 / NCIMB 11849 / C 71)</name>
    <dbReference type="NCBI Taxonomy" id="323848"/>
    <lineage>
        <taxon>Bacteria</taxon>
        <taxon>Pseudomonadati</taxon>
        <taxon>Pseudomonadota</taxon>
        <taxon>Betaproteobacteria</taxon>
        <taxon>Nitrosomonadales</taxon>
        <taxon>Nitrosomonadaceae</taxon>
        <taxon>Nitrosospira</taxon>
    </lineage>
</organism>
<dbReference type="STRING" id="323848.Nmul_A2090"/>
<dbReference type="GO" id="GO:0016788">
    <property type="term" value="F:hydrolase activity, acting on ester bonds"/>
    <property type="evidence" value="ECO:0007669"/>
    <property type="project" value="UniProtKB-ARBA"/>
</dbReference>
<name>Q2Y788_NITMU</name>
<evidence type="ECO:0000313" key="2">
    <source>
        <dbReference type="Proteomes" id="UP000002718"/>
    </source>
</evidence>
<dbReference type="Proteomes" id="UP000002718">
    <property type="component" value="Chromosome"/>
</dbReference>
<evidence type="ECO:0000313" key="1">
    <source>
        <dbReference type="EMBL" id="ABB75383.1"/>
    </source>
</evidence>